<comment type="caution">
    <text evidence="2">The sequence shown here is derived from an EMBL/GenBank/DDBJ whole genome shotgun (WGS) entry which is preliminary data.</text>
</comment>
<evidence type="ECO:0000313" key="3">
    <source>
        <dbReference type="Proteomes" id="UP000813824"/>
    </source>
</evidence>
<sequence length="223" mass="24389">MQTKTLISSMYTGYRGNSENGRAPLSSESPMIAVLRPCIPRAALPEESFHETIQDTPRYSSLRDRCRRWLGGHRSKPSHQPRHQVFTLSSPPASVIPDLPVRLQEDLAETMSCPIIPMVASRSYALGQPGVLLGTVIISTFTMSSTRISAWGHRPRNDRPHSQNSSSPTGLLVRAHAEELRDLVPTSTREIDRLVGSLDLGTAPSTTIAALLMKIAQSVSAVL</sequence>
<dbReference type="Proteomes" id="UP000813824">
    <property type="component" value="Unassembled WGS sequence"/>
</dbReference>
<feature type="compositionally biased region" description="Polar residues" evidence="1">
    <location>
        <begin position="1"/>
        <end position="20"/>
    </location>
</feature>
<protein>
    <submittedName>
        <fullName evidence="2">Uncharacterized protein</fullName>
    </submittedName>
</protein>
<feature type="region of interest" description="Disordered" evidence="1">
    <location>
        <begin position="1"/>
        <end position="25"/>
    </location>
</feature>
<proteinExistence type="predicted"/>
<dbReference type="AlphaFoldDB" id="A0A8K0XUU3"/>
<evidence type="ECO:0000256" key="1">
    <source>
        <dbReference type="SAM" id="MobiDB-lite"/>
    </source>
</evidence>
<organism evidence="2 3">
    <name type="scientific">Cristinia sonorae</name>
    <dbReference type="NCBI Taxonomy" id="1940300"/>
    <lineage>
        <taxon>Eukaryota</taxon>
        <taxon>Fungi</taxon>
        <taxon>Dikarya</taxon>
        <taxon>Basidiomycota</taxon>
        <taxon>Agaricomycotina</taxon>
        <taxon>Agaricomycetes</taxon>
        <taxon>Agaricomycetidae</taxon>
        <taxon>Agaricales</taxon>
        <taxon>Pleurotineae</taxon>
        <taxon>Stephanosporaceae</taxon>
        <taxon>Cristinia</taxon>
    </lineage>
</organism>
<keyword evidence="3" id="KW-1185">Reference proteome</keyword>
<reference evidence="2" key="1">
    <citation type="journal article" date="2021" name="New Phytol.">
        <title>Evolutionary innovations through gain and loss of genes in the ectomycorrhizal Boletales.</title>
        <authorList>
            <person name="Wu G."/>
            <person name="Miyauchi S."/>
            <person name="Morin E."/>
            <person name="Kuo A."/>
            <person name="Drula E."/>
            <person name="Varga T."/>
            <person name="Kohler A."/>
            <person name="Feng B."/>
            <person name="Cao Y."/>
            <person name="Lipzen A."/>
            <person name="Daum C."/>
            <person name="Hundley H."/>
            <person name="Pangilinan J."/>
            <person name="Johnson J."/>
            <person name="Barry K."/>
            <person name="LaButti K."/>
            <person name="Ng V."/>
            <person name="Ahrendt S."/>
            <person name="Min B."/>
            <person name="Choi I.G."/>
            <person name="Park H."/>
            <person name="Plett J.M."/>
            <person name="Magnuson J."/>
            <person name="Spatafora J.W."/>
            <person name="Nagy L.G."/>
            <person name="Henrissat B."/>
            <person name="Grigoriev I.V."/>
            <person name="Yang Z.L."/>
            <person name="Xu J."/>
            <person name="Martin F.M."/>
        </authorList>
    </citation>
    <scope>NUCLEOTIDE SEQUENCE</scope>
    <source>
        <strain evidence="2">KKN 215</strain>
    </source>
</reference>
<name>A0A8K0XUU3_9AGAR</name>
<dbReference type="EMBL" id="JAEVFJ010000001">
    <property type="protein sequence ID" value="KAH8107750.1"/>
    <property type="molecule type" value="Genomic_DNA"/>
</dbReference>
<evidence type="ECO:0000313" key="2">
    <source>
        <dbReference type="EMBL" id="KAH8107750.1"/>
    </source>
</evidence>
<feature type="region of interest" description="Disordered" evidence="1">
    <location>
        <begin position="151"/>
        <end position="170"/>
    </location>
</feature>
<accession>A0A8K0XUU3</accession>
<gene>
    <name evidence="2" type="ORF">BXZ70DRAFT_9088</name>
</gene>